<sequence length="142" mass="15432">MLRGRFEAAGDLSPGELRSEYEAALVETIESVGAAAVADRTGLDEATIRALVDGESPELTLEEAAAILGTDDQYPDADAIEAEARDILLMGMSIAVLDVEAIAAGINDRLEPKEIQQKVEGRYPITLEEYAIIHSYIEREKR</sequence>
<name>A0A6B0SXS2_9EURY</name>
<dbReference type="Pfam" id="PF19104">
    <property type="entry name" value="DUF5791"/>
    <property type="match status" value="1"/>
</dbReference>
<dbReference type="AlphaFoldDB" id="A0A6B0SXS2"/>
<keyword evidence="2" id="KW-1185">Reference proteome</keyword>
<dbReference type="EMBL" id="WUUT01000001">
    <property type="protein sequence ID" value="MXR50145.1"/>
    <property type="molecule type" value="Genomic_DNA"/>
</dbReference>
<dbReference type="InterPro" id="IPR043809">
    <property type="entry name" value="DUF5791"/>
</dbReference>
<evidence type="ECO:0000313" key="1">
    <source>
        <dbReference type="EMBL" id="MXR50145.1"/>
    </source>
</evidence>
<gene>
    <name evidence="1" type="ORF">GRX03_00780</name>
</gene>
<accession>A0A6B0SXS2</accession>
<organism evidence="1 2">
    <name type="scientific">Halovenus carboxidivorans</name>
    <dbReference type="NCBI Taxonomy" id="2692199"/>
    <lineage>
        <taxon>Archaea</taxon>
        <taxon>Methanobacteriati</taxon>
        <taxon>Methanobacteriota</taxon>
        <taxon>Stenosarchaea group</taxon>
        <taxon>Halobacteria</taxon>
        <taxon>Halobacteriales</taxon>
        <taxon>Haloarculaceae</taxon>
        <taxon>Halovenus</taxon>
    </lineage>
</organism>
<dbReference type="RefSeq" id="WP_159762304.1">
    <property type="nucleotide sequence ID" value="NZ_WUUT01000001.1"/>
</dbReference>
<dbReference type="OrthoDB" id="306692at2157"/>
<proteinExistence type="predicted"/>
<protein>
    <submittedName>
        <fullName evidence="1">Uncharacterized protein</fullName>
    </submittedName>
</protein>
<comment type="caution">
    <text evidence="1">The sequence shown here is derived from an EMBL/GenBank/DDBJ whole genome shotgun (WGS) entry which is preliminary data.</text>
</comment>
<evidence type="ECO:0000313" key="2">
    <source>
        <dbReference type="Proteomes" id="UP000466535"/>
    </source>
</evidence>
<reference evidence="1 2" key="1">
    <citation type="submission" date="2019-12" db="EMBL/GenBank/DDBJ databases">
        <title>Isolation and characterization of three novel carbon monoxide-oxidizing members of Halobacteria from salione crusts and soils.</title>
        <authorList>
            <person name="Myers M.R."/>
            <person name="King G.M."/>
        </authorList>
    </citation>
    <scope>NUCLEOTIDE SEQUENCE [LARGE SCALE GENOMIC DNA]</scope>
    <source>
        <strain evidence="1 2">WSH3</strain>
    </source>
</reference>
<dbReference type="Proteomes" id="UP000466535">
    <property type="component" value="Unassembled WGS sequence"/>
</dbReference>